<proteinExistence type="predicted"/>
<protein>
    <submittedName>
        <fullName evidence="1">Uncharacterized protein</fullName>
    </submittedName>
</protein>
<organism evidence="1 2">
    <name type="scientific">Pseudoduganella plicata</name>
    <dbReference type="NCBI Taxonomy" id="321984"/>
    <lineage>
        <taxon>Bacteria</taxon>
        <taxon>Pseudomonadati</taxon>
        <taxon>Pseudomonadota</taxon>
        <taxon>Betaproteobacteria</taxon>
        <taxon>Burkholderiales</taxon>
        <taxon>Oxalobacteraceae</taxon>
        <taxon>Telluria group</taxon>
        <taxon>Pseudoduganella</taxon>
    </lineage>
</organism>
<dbReference type="Proteomes" id="UP000619512">
    <property type="component" value="Unassembled WGS sequence"/>
</dbReference>
<dbReference type="EMBL" id="BMWW01000002">
    <property type="protein sequence ID" value="GGY82384.1"/>
    <property type="molecule type" value="Genomic_DNA"/>
</dbReference>
<dbReference type="AlphaFoldDB" id="A0AA88C5P2"/>
<evidence type="ECO:0000313" key="2">
    <source>
        <dbReference type="Proteomes" id="UP000619512"/>
    </source>
</evidence>
<accession>A0AA88C5P2</accession>
<name>A0AA88C5P2_9BURK</name>
<sequence>MAGVSLGVMRGEGHWLAAPPAAGCGEVHQRAAYADTLLRRQRGECHVDVCDVCNPLDLVTCDCGNPATWRKSKLPAHLRVKSRKGRK</sequence>
<gene>
    <name evidence="1" type="ORF">GCM10007388_14110</name>
</gene>
<reference evidence="1" key="2">
    <citation type="submission" date="2022-12" db="EMBL/GenBank/DDBJ databases">
        <authorList>
            <person name="Sun Q."/>
            <person name="Kim S."/>
        </authorList>
    </citation>
    <scope>NUCLEOTIDE SEQUENCE</scope>
    <source>
        <strain evidence="1">KCTC 12344</strain>
    </source>
</reference>
<reference evidence="1" key="1">
    <citation type="journal article" date="2014" name="Int. J. Syst. Evol. Microbiol.">
        <title>Complete genome sequence of Corynebacterium casei LMG S-19264T (=DSM 44701T), isolated from a smear-ripened cheese.</title>
        <authorList>
            <consortium name="US DOE Joint Genome Institute (JGI-PGF)"/>
            <person name="Walter F."/>
            <person name="Albersmeier A."/>
            <person name="Kalinowski J."/>
            <person name="Ruckert C."/>
        </authorList>
    </citation>
    <scope>NUCLEOTIDE SEQUENCE</scope>
    <source>
        <strain evidence="1">KCTC 12344</strain>
    </source>
</reference>
<comment type="caution">
    <text evidence="1">The sequence shown here is derived from an EMBL/GenBank/DDBJ whole genome shotgun (WGS) entry which is preliminary data.</text>
</comment>
<evidence type="ECO:0000313" key="1">
    <source>
        <dbReference type="EMBL" id="GGY82384.1"/>
    </source>
</evidence>